<dbReference type="InterPro" id="IPR027370">
    <property type="entry name" value="Znf-RING_euk"/>
</dbReference>
<keyword evidence="3" id="KW-0862">Zinc</keyword>
<dbReference type="KEGG" id="cthr:CTHT_0071510"/>
<dbReference type="eggNOG" id="KOG4159">
    <property type="taxonomic scope" value="Eukaryota"/>
</dbReference>
<organism evidence="7">
    <name type="scientific">Chaetomium thermophilum (strain DSM 1495 / CBS 144.50 / IMI 039719)</name>
    <name type="common">Thermochaetoides thermophila</name>
    <dbReference type="NCBI Taxonomy" id="759272"/>
    <lineage>
        <taxon>Eukaryota</taxon>
        <taxon>Fungi</taxon>
        <taxon>Dikarya</taxon>
        <taxon>Ascomycota</taxon>
        <taxon>Pezizomycotina</taxon>
        <taxon>Sordariomycetes</taxon>
        <taxon>Sordariomycetidae</taxon>
        <taxon>Sordariales</taxon>
        <taxon>Chaetomiaceae</taxon>
        <taxon>Thermochaetoides</taxon>
    </lineage>
</organism>
<dbReference type="EMBL" id="GL988047">
    <property type="protein sequence ID" value="EGS17802.1"/>
    <property type="molecule type" value="Genomic_DNA"/>
</dbReference>
<dbReference type="Gene3D" id="3.30.40.10">
    <property type="entry name" value="Zinc/RING finger domain, C3HC4 (zinc finger)"/>
    <property type="match status" value="2"/>
</dbReference>
<accession>G0SFN7</accession>
<evidence type="ECO:0000313" key="6">
    <source>
        <dbReference type="EMBL" id="EGS17802.1"/>
    </source>
</evidence>
<keyword evidence="2 4" id="KW-0863">Zinc-finger</keyword>
<dbReference type="GO" id="GO:0061630">
    <property type="term" value="F:ubiquitin protein ligase activity"/>
    <property type="evidence" value="ECO:0007669"/>
    <property type="project" value="TreeGrafter"/>
</dbReference>
<dbReference type="AlphaFoldDB" id="G0SFN7"/>
<dbReference type="PROSITE" id="PS50089">
    <property type="entry name" value="ZF_RING_2"/>
    <property type="match status" value="1"/>
</dbReference>
<gene>
    <name evidence="6" type="ORF">CTHT_0071510</name>
</gene>
<dbReference type="Pfam" id="PF13445">
    <property type="entry name" value="zf-RING_UBOX"/>
    <property type="match status" value="1"/>
</dbReference>
<dbReference type="HOGENOM" id="CLU_013989_3_0_1"/>
<dbReference type="InterPro" id="IPR013083">
    <property type="entry name" value="Znf_RING/FYVE/PHD"/>
</dbReference>
<name>G0SFN7_CHATD</name>
<dbReference type="OMA" id="PWWFASV"/>
<protein>
    <submittedName>
        <fullName evidence="6">Putative finger protein</fullName>
    </submittedName>
</protein>
<sequence>MSFKPPIYRIPALEEVDGLWPGWASSLNHSLRQFIRLLQCPVCSNLIQDARALPCGWAVCDACVPPSYMRQDASWPRNRLLSFRCPILACRQTHATADSSTDFVLRAVVDAAKNILDTAHDSVKGTRETYYQLYLLSVAVVKPNVHIDSSLKALGHPQPVKVPGPAGKLVELHSLVKQRRLPYGTEVEIQGTPQETPNAQASEDLCVQKLDDELLEAIKKAVRDHLECRICLLTFFDPITTSCGHTFCRPCLEYLSDAELQGTLLMCALCRSKLSMRPQILAANLALTRFVNFFWPGSVPERLENAEASRNSWREKHQNIPFIVSPVVFPRSTARIIVSDPKFIPVVRRVCQGDRFLGLVFSIRDALAPYGTLVKAVSHTEPSSDLLIVDVIGIMRMFILECHKIEEHGCYGGRWLPLFDANIPCQQALEVGELTAAGSLSYVSWSPHVPRIPRSMRQINATPTASLIKLCYDFVNRESKKMTDYERQRITMVAGPVPEDEALFPFWFARVLPLKEDARLYMLSKQTVRERYKLCWQWIILWESGD</sequence>
<dbReference type="OrthoDB" id="264917at2759"/>
<dbReference type="Gene3D" id="2.30.130.40">
    <property type="entry name" value="LON domain-like"/>
    <property type="match status" value="1"/>
</dbReference>
<evidence type="ECO:0000259" key="5">
    <source>
        <dbReference type="PROSITE" id="PS50089"/>
    </source>
</evidence>
<dbReference type="Proteomes" id="UP000008066">
    <property type="component" value="Unassembled WGS sequence"/>
</dbReference>
<dbReference type="PANTHER" id="PTHR23327">
    <property type="entry name" value="RING FINGER PROTEIN 127"/>
    <property type="match status" value="1"/>
</dbReference>
<dbReference type="InterPro" id="IPR017907">
    <property type="entry name" value="Znf_RING_CS"/>
</dbReference>
<dbReference type="InterPro" id="IPR001841">
    <property type="entry name" value="Znf_RING"/>
</dbReference>
<dbReference type="InterPro" id="IPR015947">
    <property type="entry name" value="PUA-like_sf"/>
</dbReference>
<dbReference type="GO" id="GO:0008270">
    <property type="term" value="F:zinc ion binding"/>
    <property type="evidence" value="ECO:0007669"/>
    <property type="project" value="UniProtKB-KW"/>
</dbReference>
<evidence type="ECO:0000313" key="7">
    <source>
        <dbReference type="Proteomes" id="UP000008066"/>
    </source>
</evidence>
<reference evidence="6 7" key="1">
    <citation type="journal article" date="2011" name="Cell">
        <title>Insight into structure and assembly of the nuclear pore complex by utilizing the genome of a eukaryotic thermophile.</title>
        <authorList>
            <person name="Amlacher S."/>
            <person name="Sarges P."/>
            <person name="Flemming D."/>
            <person name="van Noort V."/>
            <person name="Kunze R."/>
            <person name="Devos D.P."/>
            <person name="Arumugam M."/>
            <person name="Bork P."/>
            <person name="Hurt E."/>
        </authorList>
    </citation>
    <scope>NUCLEOTIDE SEQUENCE [LARGE SCALE GENOMIC DNA]</scope>
    <source>
        <strain evidence="7">DSM 1495 / CBS 144.50 / IMI 039719</strain>
    </source>
</reference>
<evidence type="ECO:0000256" key="2">
    <source>
        <dbReference type="ARBA" id="ARBA00022771"/>
    </source>
</evidence>
<evidence type="ECO:0000256" key="1">
    <source>
        <dbReference type="ARBA" id="ARBA00022723"/>
    </source>
</evidence>
<dbReference type="GeneID" id="18261189"/>
<dbReference type="InterPro" id="IPR046336">
    <property type="entry name" value="Lon_prtase_N_sf"/>
</dbReference>
<proteinExistence type="predicted"/>
<dbReference type="SUPFAM" id="SSF88697">
    <property type="entry name" value="PUA domain-like"/>
    <property type="match status" value="1"/>
</dbReference>
<dbReference type="RefSeq" id="XP_006697420.1">
    <property type="nucleotide sequence ID" value="XM_006697357.1"/>
</dbReference>
<keyword evidence="7" id="KW-1185">Reference proteome</keyword>
<dbReference type="PANTHER" id="PTHR23327:SF42">
    <property type="entry name" value="LON PEPTIDASE N-TERMINAL DOMAIN AND RING FINGER PROTEIN C14F5.10C"/>
    <property type="match status" value="1"/>
</dbReference>
<dbReference type="PROSITE" id="PS00518">
    <property type="entry name" value="ZF_RING_1"/>
    <property type="match status" value="1"/>
</dbReference>
<feature type="domain" description="RING-type" evidence="5">
    <location>
        <begin position="228"/>
        <end position="271"/>
    </location>
</feature>
<dbReference type="STRING" id="759272.G0SFN7"/>
<evidence type="ECO:0000256" key="3">
    <source>
        <dbReference type="ARBA" id="ARBA00022833"/>
    </source>
</evidence>
<evidence type="ECO:0000256" key="4">
    <source>
        <dbReference type="PROSITE-ProRule" id="PRU00175"/>
    </source>
</evidence>
<keyword evidence="1" id="KW-0479">Metal-binding</keyword>
<dbReference type="SMART" id="SM00184">
    <property type="entry name" value="RING"/>
    <property type="match status" value="2"/>
</dbReference>
<dbReference type="SUPFAM" id="SSF57850">
    <property type="entry name" value="RING/U-box"/>
    <property type="match status" value="2"/>
</dbReference>